<organism evidence="7 8">
    <name type="scientific">Vibrio paucivorans</name>
    <dbReference type="NCBI Taxonomy" id="2829489"/>
    <lineage>
        <taxon>Bacteria</taxon>
        <taxon>Pseudomonadati</taxon>
        <taxon>Pseudomonadota</taxon>
        <taxon>Gammaproteobacteria</taxon>
        <taxon>Vibrionales</taxon>
        <taxon>Vibrionaceae</taxon>
        <taxon>Vibrio</taxon>
    </lineage>
</organism>
<dbReference type="InterPro" id="IPR036249">
    <property type="entry name" value="Thioredoxin-like_sf"/>
</dbReference>
<dbReference type="Proteomes" id="UP001155586">
    <property type="component" value="Unassembled WGS sequence"/>
</dbReference>
<keyword evidence="3" id="KW-0574">Periplasm</keyword>
<dbReference type="SUPFAM" id="SSF52833">
    <property type="entry name" value="Thioredoxin-like"/>
    <property type="match status" value="1"/>
</dbReference>
<keyword evidence="8" id="KW-1185">Reference proteome</keyword>
<feature type="signal peptide" evidence="5">
    <location>
        <begin position="1"/>
        <end position="19"/>
    </location>
</feature>
<accession>A0A9X3HUI3</accession>
<reference evidence="7" key="1">
    <citation type="submission" date="2022-02" db="EMBL/GenBank/DDBJ databases">
        <title>Vibrio sp. nov., a new bacterium isolated from Bohai sea, China.</title>
        <authorList>
            <person name="Yuan Y."/>
        </authorList>
    </citation>
    <scope>NUCLEOTIDE SEQUENCE</scope>
    <source>
        <strain evidence="7">DBSS07</strain>
    </source>
</reference>
<proteinExistence type="inferred from homology"/>
<feature type="chain" id="PRO_5040974870" description="Thiol:disulfide interchange protein" evidence="5">
    <location>
        <begin position="20"/>
        <end position="208"/>
    </location>
</feature>
<dbReference type="AlphaFoldDB" id="A0A9X3HUI3"/>
<dbReference type="EMBL" id="JAKRRX010000183">
    <property type="protein sequence ID" value="MCW8336132.1"/>
    <property type="molecule type" value="Genomic_DNA"/>
</dbReference>
<evidence type="ECO:0000256" key="3">
    <source>
        <dbReference type="PIRNR" id="PIRNR001488"/>
    </source>
</evidence>
<evidence type="ECO:0000259" key="6">
    <source>
        <dbReference type="Pfam" id="PF13462"/>
    </source>
</evidence>
<name>A0A9X3HUI3_9VIBR</name>
<dbReference type="CDD" id="cd03019">
    <property type="entry name" value="DsbA_DsbA"/>
    <property type="match status" value="1"/>
</dbReference>
<dbReference type="PANTHER" id="PTHR35891">
    <property type="entry name" value="THIOL:DISULFIDE INTERCHANGE PROTEIN DSBA"/>
    <property type="match status" value="1"/>
</dbReference>
<gene>
    <name evidence="7" type="ORF">MD483_20175</name>
</gene>
<dbReference type="PROSITE" id="PS51257">
    <property type="entry name" value="PROKAR_LIPOPROTEIN"/>
    <property type="match status" value="1"/>
</dbReference>
<protein>
    <recommendedName>
        <fullName evidence="3">Thiol:disulfide interchange protein</fullName>
    </recommendedName>
</protein>
<evidence type="ECO:0000256" key="5">
    <source>
        <dbReference type="SAM" id="SignalP"/>
    </source>
</evidence>
<keyword evidence="1 5" id="KW-0732">Signal</keyword>
<keyword evidence="2" id="KW-0676">Redox-active center</keyword>
<evidence type="ECO:0000313" key="7">
    <source>
        <dbReference type="EMBL" id="MCW8336132.1"/>
    </source>
</evidence>
<feature type="disulfide bond" description="Redox-active" evidence="4">
    <location>
        <begin position="56"/>
        <end position="59"/>
    </location>
</feature>
<dbReference type="InterPro" id="IPR023205">
    <property type="entry name" value="DsbA/DsbL"/>
</dbReference>
<dbReference type="InterPro" id="IPR017937">
    <property type="entry name" value="Thioredoxin_CS"/>
</dbReference>
<evidence type="ECO:0000256" key="4">
    <source>
        <dbReference type="PIRSR" id="PIRSR001488-1"/>
    </source>
</evidence>
<dbReference type="RefSeq" id="WP_265689194.1">
    <property type="nucleotide sequence ID" value="NZ_JAKRRX010000183.1"/>
</dbReference>
<dbReference type="GO" id="GO:0042597">
    <property type="term" value="C:periplasmic space"/>
    <property type="evidence" value="ECO:0007669"/>
    <property type="project" value="UniProtKB-SubCell"/>
</dbReference>
<dbReference type="InterPro" id="IPR050824">
    <property type="entry name" value="Thiol_disulfide_DsbA"/>
</dbReference>
<dbReference type="PIRSF" id="PIRSF001488">
    <property type="entry name" value="Tdi_protein"/>
    <property type="match status" value="1"/>
</dbReference>
<comment type="similarity">
    <text evidence="3">Belongs to the thioredoxin family.</text>
</comment>
<comment type="subcellular location">
    <subcellularLocation>
        <location evidence="3">Periplasm</location>
    </subcellularLocation>
</comment>
<dbReference type="PROSITE" id="PS00194">
    <property type="entry name" value="THIOREDOXIN_1"/>
    <property type="match status" value="1"/>
</dbReference>
<sequence>MKKLSLMFATVVLSVTALIGCSESSMPVEGKQFEQLPANLSTYRLPPVTEVFSLNCGHCRKMEAVIPELEKLTNQKFGKVHVTFNESAQIGAMIYYSAEMQLGKAPDHKMMEELFAAVQMGDGATLQEKKTAIDTVFTSRGLISPYDFDEEQQKQLFAAMQVADDISVKAQINSVPTFIVNGKYQVITTGHKDEQDIAATINYLIQNY</sequence>
<dbReference type="PANTHER" id="PTHR35891:SF2">
    <property type="entry name" value="THIOL:DISULFIDE INTERCHANGE PROTEIN DSBA"/>
    <property type="match status" value="1"/>
</dbReference>
<evidence type="ECO:0000256" key="1">
    <source>
        <dbReference type="ARBA" id="ARBA00022729"/>
    </source>
</evidence>
<comment type="caution">
    <text evidence="7">The sequence shown here is derived from an EMBL/GenBank/DDBJ whole genome shotgun (WGS) entry which is preliminary data.</text>
</comment>
<dbReference type="InterPro" id="IPR012336">
    <property type="entry name" value="Thioredoxin-like_fold"/>
</dbReference>
<dbReference type="Pfam" id="PF13462">
    <property type="entry name" value="Thioredoxin_4"/>
    <property type="match status" value="1"/>
</dbReference>
<evidence type="ECO:0000313" key="8">
    <source>
        <dbReference type="Proteomes" id="UP001155586"/>
    </source>
</evidence>
<feature type="domain" description="Thioredoxin-like fold" evidence="6">
    <location>
        <begin position="48"/>
        <end position="184"/>
    </location>
</feature>
<dbReference type="Gene3D" id="3.40.30.10">
    <property type="entry name" value="Glutaredoxin"/>
    <property type="match status" value="1"/>
</dbReference>
<evidence type="ECO:0000256" key="2">
    <source>
        <dbReference type="ARBA" id="ARBA00023284"/>
    </source>
</evidence>
<keyword evidence="3" id="KW-1015">Disulfide bond</keyword>